<sequence>MTAAKSSATDAWMDAALGCMVGLSQIRMGLRGPLDVGHERRAATGRGDVESYARWHPKVRQAAWRGFLGLPANESAARGTLQ</sequence>
<protein>
    <submittedName>
        <fullName evidence="1">Uncharacterized protein</fullName>
    </submittedName>
</protein>
<keyword evidence="2" id="KW-1185">Reference proteome</keyword>
<evidence type="ECO:0000313" key="2">
    <source>
        <dbReference type="Proteomes" id="UP000646745"/>
    </source>
</evidence>
<organism evidence="1 2">
    <name type="scientific">Salinicola rhizosphaerae</name>
    <dbReference type="NCBI Taxonomy" id="1443141"/>
    <lineage>
        <taxon>Bacteria</taxon>
        <taxon>Pseudomonadati</taxon>
        <taxon>Pseudomonadota</taxon>
        <taxon>Gammaproteobacteria</taxon>
        <taxon>Oceanospirillales</taxon>
        <taxon>Halomonadaceae</taxon>
        <taxon>Salinicola</taxon>
    </lineage>
</organism>
<evidence type="ECO:0000313" key="1">
    <source>
        <dbReference type="EMBL" id="GHB33576.1"/>
    </source>
</evidence>
<name>A0ABQ3ECC3_9GAMM</name>
<reference evidence="2" key="1">
    <citation type="journal article" date="2019" name="Int. J. Syst. Evol. Microbiol.">
        <title>The Global Catalogue of Microorganisms (GCM) 10K type strain sequencing project: providing services to taxonomists for standard genome sequencing and annotation.</title>
        <authorList>
            <consortium name="The Broad Institute Genomics Platform"/>
            <consortium name="The Broad Institute Genome Sequencing Center for Infectious Disease"/>
            <person name="Wu L."/>
            <person name="Ma J."/>
        </authorList>
    </citation>
    <scope>NUCLEOTIDE SEQUENCE [LARGE SCALE GENOMIC DNA]</scope>
    <source>
        <strain evidence="2">KCTC 32998</strain>
    </source>
</reference>
<dbReference type="EMBL" id="BMZI01000009">
    <property type="protein sequence ID" value="GHB33576.1"/>
    <property type="molecule type" value="Genomic_DNA"/>
</dbReference>
<dbReference type="Proteomes" id="UP000646745">
    <property type="component" value="Unassembled WGS sequence"/>
</dbReference>
<comment type="caution">
    <text evidence="1">The sequence shown here is derived from an EMBL/GenBank/DDBJ whole genome shotgun (WGS) entry which is preliminary data.</text>
</comment>
<proteinExistence type="predicted"/>
<gene>
    <name evidence="1" type="ORF">GCM10009038_35640</name>
</gene>
<accession>A0ABQ3ECC3</accession>